<dbReference type="EC" id="2.7.7.7" evidence="1"/>
<reference evidence="1 2" key="1">
    <citation type="submission" date="2013-02" db="EMBL/GenBank/DDBJ databases">
        <title>A novel strain isolated from Lonar lake, Maharashtra, India.</title>
        <authorList>
            <person name="Singh A."/>
        </authorList>
    </citation>
    <scope>NUCLEOTIDE SEQUENCE [LARGE SCALE GENOMIC DNA]</scope>
    <source>
        <strain evidence="1 2">AK24</strain>
    </source>
</reference>
<dbReference type="Proteomes" id="UP000013909">
    <property type="component" value="Unassembled WGS sequence"/>
</dbReference>
<name>R7ZNB7_9BACT</name>
<dbReference type="OrthoDB" id="9811073at2"/>
<dbReference type="InterPro" id="IPR050238">
    <property type="entry name" value="DNA_Rep/Repair_Clamp_Loader"/>
</dbReference>
<comment type="caution">
    <text evidence="1">The sequence shown here is derived from an EMBL/GenBank/DDBJ whole genome shotgun (WGS) entry which is preliminary data.</text>
</comment>
<dbReference type="AlphaFoldDB" id="R7ZNB7"/>
<evidence type="ECO:0000313" key="1">
    <source>
        <dbReference type="EMBL" id="EON75577.1"/>
    </source>
</evidence>
<dbReference type="STRING" id="1232681.ADIS_3980"/>
<gene>
    <name evidence="1" type="ORF">ADIS_3980</name>
</gene>
<dbReference type="PATRIC" id="fig|1288963.3.peg.3971"/>
<dbReference type="InterPro" id="IPR027417">
    <property type="entry name" value="P-loop_NTPase"/>
</dbReference>
<dbReference type="GO" id="GO:0006261">
    <property type="term" value="P:DNA-templated DNA replication"/>
    <property type="evidence" value="ECO:0007669"/>
    <property type="project" value="TreeGrafter"/>
</dbReference>
<organism evidence="1 2">
    <name type="scientific">Lunatimonas lonarensis</name>
    <dbReference type="NCBI Taxonomy" id="1232681"/>
    <lineage>
        <taxon>Bacteria</taxon>
        <taxon>Pseudomonadati</taxon>
        <taxon>Bacteroidota</taxon>
        <taxon>Cytophagia</taxon>
        <taxon>Cytophagales</taxon>
        <taxon>Cyclobacteriaceae</taxon>
    </lineage>
</organism>
<evidence type="ECO:0000313" key="2">
    <source>
        <dbReference type="Proteomes" id="UP000013909"/>
    </source>
</evidence>
<dbReference type="PANTHER" id="PTHR11669:SF8">
    <property type="entry name" value="DNA POLYMERASE III SUBUNIT DELTA"/>
    <property type="match status" value="1"/>
</dbReference>
<dbReference type="GO" id="GO:0003887">
    <property type="term" value="F:DNA-directed DNA polymerase activity"/>
    <property type="evidence" value="ECO:0007669"/>
    <property type="project" value="UniProtKB-EC"/>
</dbReference>
<dbReference type="Gene3D" id="3.40.50.300">
    <property type="entry name" value="P-loop containing nucleotide triphosphate hydrolases"/>
    <property type="match status" value="1"/>
</dbReference>
<dbReference type="RefSeq" id="WP_010856107.1">
    <property type="nucleotide sequence ID" value="NZ_AQHR01000104.1"/>
</dbReference>
<dbReference type="EMBL" id="AQHR01000104">
    <property type="protein sequence ID" value="EON75577.1"/>
    <property type="molecule type" value="Genomic_DNA"/>
</dbReference>
<dbReference type="Pfam" id="PF13177">
    <property type="entry name" value="DNA_pol3_delta2"/>
    <property type="match status" value="1"/>
</dbReference>
<keyword evidence="2" id="KW-1185">Reference proteome</keyword>
<proteinExistence type="predicted"/>
<keyword evidence="1" id="KW-0808">Transferase</keyword>
<accession>R7ZNB7</accession>
<dbReference type="SUPFAM" id="SSF52540">
    <property type="entry name" value="P-loop containing nucleoside triphosphate hydrolases"/>
    <property type="match status" value="1"/>
</dbReference>
<keyword evidence="1" id="KW-0548">Nucleotidyltransferase</keyword>
<dbReference type="PANTHER" id="PTHR11669">
    <property type="entry name" value="REPLICATION FACTOR C / DNA POLYMERASE III GAMMA-TAU SUBUNIT"/>
    <property type="match status" value="1"/>
</dbReference>
<sequence length="375" mass="42069">MQFSSIPGLSETKSKLIQASRQDHLAHALLFHGPEGSAALPMALALAAYVNCENPSPTDSCGTCPSCQKVAKLIHPDLNFAFPIPGSLIPDSDDEPKKKVDILKPWRSFLLNNPYSNLHDWILYSGFDRQLIISKAGAKQIIQTLSLKSFEGGYKIMLIWTPELMNLQSANALLKILEEPPAKTLFFMVSHHPERLLTTILSRTQKVLIRGFSDEEIISELVDRGLCSESAALQLAPLADGSMREAFLLADEVKDENTSKVRDWLRICYGRDINAICAFAEEFFAYPKESQKTLLLTAINVLRECLIDKSQQTQLMRSPESEREFIHKLATNVLTTEKIDQIYQQLGEAYIHLERNANSKILSLDLSLSVARILR</sequence>
<protein>
    <submittedName>
        <fullName evidence="1">DNA polymerase III delta prime subunit</fullName>
        <ecNumber evidence="1">2.7.7.7</ecNumber>
    </submittedName>
</protein>